<dbReference type="SUPFAM" id="SSF51735">
    <property type="entry name" value="NAD(P)-binding Rossmann-fold domains"/>
    <property type="match status" value="1"/>
</dbReference>
<sequence>MFVIFGATGKVGQTTARTLRQAGLPVRAVVRDPAQAAGLKQLGCELIQADLLDSAAVATAIKGAYAVQMLCPMVPNHDPQATSTMRRMIATAATALAEHPPALVLGLSDYGAELDQGTGITLLFHELEQALKPVQSRLILLRSAEHLQNWSRMLPVALGTGVLPSLHSPVDRPFPTVSAHDVGLAAASLLQQDRSGHATRIISMEGPQRVSVQDVADTLADLLGKPVKPWAMPREEWAARLSGIGYSADNAQLLIDLYDTHNAGGIEAEAGSERLYGESPLRTVLAGLLAQASTPAR</sequence>
<evidence type="ECO:0000313" key="3">
    <source>
        <dbReference type="Proteomes" id="UP000637267"/>
    </source>
</evidence>
<dbReference type="Gene3D" id="3.40.50.720">
    <property type="entry name" value="NAD(P)-binding Rossmann-like Domain"/>
    <property type="match status" value="1"/>
</dbReference>
<comment type="caution">
    <text evidence="2">The sequence shown here is derived from an EMBL/GenBank/DDBJ whole genome shotgun (WGS) entry which is preliminary data.</text>
</comment>
<dbReference type="InterPro" id="IPR036291">
    <property type="entry name" value="NAD(P)-bd_dom_sf"/>
</dbReference>
<dbReference type="Gene3D" id="3.90.25.10">
    <property type="entry name" value="UDP-galactose 4-epimerase, domain 1"/>
    <property type="match status" value="1"/>
</dbReference>
<dbReference type="PANTHER" id="PTHR43162:SF1">
    <property type="entry name" value="PRESTALK A DIFFERENTIATION PROTEIN A"/>
    <property type="match status" value="1"/>
</dbReference>
<organism evidence="2 3">
    <name type="scientific">Silvimonas iriomotensis</name>
    <dbReference type="NCBI Taxonomy" id="449662"/>
    <lineage>
        <taxon>Bacteria</taxon>
        <taxon>Pseudomonadati</taxon>
        <taxon>Pseudomonadota</taxon>
        <taxon>Betaproteobacteria</taxon>
        <taxon>Neisseriales</taxon>
        <taxon>Chitinibacteraceae</taxon>
        <taxon>Silvimonas</taxon>
    </lineage>
</organism>
<dbReference type="Pfam" id="PF13460">
    <property type="entry name" value="NAD_binding_10"/>
    <property type="match status" value="1"/>
</dbReference>
<evidence type="ECO:0000313" key="2">
    <source>
        <dbReference type="EMBL" id="GGP17708.1"/>
    </source>
</evidence>
<name>A0ABQ2P418_9NEIS</name>
<evidence type="ECO:0000259" key="1">
    <source>
        <dbReference type="Pfam" id="PF13460"/>
    </source>
</evidence>
<keyword evidence="3" id="KW-1185">Reference proteome</keyword>
<dbReference type="EMBL" id="BMLX01000001">
    <property type="protein sequence ID" value="GGP17708.1"/>
    <property type="molecule type" value="Genomic_DNA"/>
</dbReference>
<protein>
    <submittedName>
        <fullName evidence="2">NAD(P)-dependent oxidoreductase</fullName>
    </submittedName>
</protein>
<dbReference type="Proteomes" id="UP000637267">
    <property type="component" value="Unassembled WGS sequence"/>
</dbReference>
<accession>A0ABQ2P418</accession>
<gene>
    <name evidence="2" type="ORF">GCM10010970_01080</name>
</gene>
<reference evidence="3" key="1">
    <citation type="journal article" date="2019" name="Int. J. Syst. Evol. Microbiol.">
        <title>The Global Catalogue of Microorganisms (GCM) 10K type strain sequencing project: providing services to taxonomists for standard genome sequencing and annotation.</title>
        <authorList>
            <consortium name="The Broad Institute Genomics Platform"/>
            <consortium name="The Broad Institute Genome Sequencing Center for Infectious Disease"/>
            <person name="Wu L."/>
            <person name="Ma J."/>
        </authorList>
    </citation>
    <scope>NUCLEOTIDE SEQUENCE [LARGE SCALE GENOMIC DNA]</scope>
    <source>
        <strain evidence="3">CGMCC 1.8859</strain>
    </source>
</reference>
<dbReference type="RefSeq" id="WP_188701259.1">
    <property type="nucleotide sequence ID" value="NZ_BMLX01000001.1"/>
</dbReference>
<dbReference type="InterPro" id="IPR051604">
    <property type="entry name" value="Ergot_Alk_Oxidoreductase"/>
</dbReference>
<proteinExistence type="predicted"/>
<dbReference type="InterPro" id="IPR016040">
    <property type="entry name" value="NAD(P)-bd_dom"/>
</dbReference>
<feature type="domain" description="NAD(P)-binding" evidence="1">
    <location>
        <begin position="6"/>
        <end position="93"/>
    </location>
</feature>
<dbReference type="PANTHER" id="PTHR43162">
    <property type="match status" value="1"/>
</dbReference>